<evidence type="ECO:0000256" key="5">
    <source>
        <dbReference type="ARBA" id="ARBA00023125"/>
    </source>
</evidence>
<evidence type="ECO:0000256" key="6">
    <source>
        <dbReference type="ARBA" id="ARBA00023242"/>
    </source>
</evidence>
<dbReference type="InterPro" id="IPR012340">
    <property type="entry name" value="NA-bd_OB-fold"/>
</dbReference>
<evidence type="ECO:0000313" key="13">
    <source>
        <dbReference type="Proteomes" id="UP000285301"/>
    </source>
</evidence>
<keyword evidence="6" id="KW-0539">Nucleus</keyword>
<keyword evidence="5 9" id="KW-0238">DNA-binding</keyword>
<feature type="domain" description="MCM C-terminal AAA(+) ATPase" evidence="11">
    <location>
        <begin position="338"/>
        <end position="545"/>
    </location>
</feature>
<dbReference type="CDD" id="cd22247">
    <property type="entry name" value="MCM8_WHD"/>
    <property type="match status" value="1"/>
</dbReference>
<dbReference type="InterPro" id="IPR056875">
    <property type="entry name" value="MCM8/REC_WHD"/>
</dbReference>
<sequence>MNPNPKRKANWFLKNKFQKRDDDGEQSSPETEEKSKAKVGDYFVWNLYLREKDYDSRVEIVQKCERFLRRKPLTLEAVKDIEWKHSFVVSFVEISEFDESLVSFLNQEPSICLQCFALAMHQILICKAIEDEFNEHTYVLPPLNVRLIDYNVFAEIKQLSFQFYGKLVSVKGTVVKIESVRDICTKLCFKCTSCDKVTPVAQPNGRFRSIKKCKINECKGQLISLPYHPQTEISPLQMIKIQEIDDCASEQSGGLPITTLVELKDDLVNSCMLGDIITVSGIVKVLEPTTSFKDSKQKFDFYIEAVSIGNNKKAKVDFEEFSRSDINEFKSISQNKDVFRLLIASLNPSIYGYEVVKAGILLALFSGTQRYNDETKKIPLRGDIHLLIVGDPGVGKSQLLKAAANVAPKSSYVCGNTSTAAGLTVALTRDKSGNDFNIEGGALVMADGGLCCIDEFDKMKQQHQALLEAMERQTVTIAKAGFICSVSSRTSILAAANPFGGRYNRARTVSENLRIDSALLSRFDLIFVTIDKPNKQIDSKLSNHVVAMKHGFISDDNDISLIESSYFTGSEENTVKSNEVFVNKIRMTQSDNSYLIPHELMKKYIAYARKFVHPAIDNEAASLLRNFYLQLRKKSQSHCTPIVTIRQLESLIRLTEARARLELQESATAEHAKDVIEIFQQALIDTYMDEEGNFLIDRTVLGVGMSKRAQSKRFIEVLTKISENSGDKVFTFQQLKNIGKQCALDIADFSTFIENLNNAGYLLKQVDKRYKLVT</sequence>
<dbReference type="InterPro" id="IPR031327">
    <property type="entry name" value="MCM"/>
</dbReference>
<dbReference type="InterPro" id="IPR041562">
    <property type="entry name" value="MCM_lid"/>
</dbReference>
<dbReference type="Pfam" id="PF25051">
    <property type="entry name" value="WHD_MCM8"/>
    <property type="match status" value="1"/>
</dbReference>
<dbReference type="InterPro" id="IPR027417">
    <property type="entry name" value="P-loop_NTPase"/>
</dbReference>
<dbReference type="Pfam" id="PF00493">
    <property type="entry name" value="MCM"/>
    <property type="match status" value="1"/>
</dbReference>
<evidence type="ECO:0000256" key="2">
    <source>
        <dbReference type="ARBA" id="ARBA00008010"/>
    </source>
</evidence>
<evidence type="ECO:0000256" key="1">
    <source>
        <dbReference type="ARBA" id="ARBA00004123"/>
    </source>
</evidence>
<comment type="similarity">
    <text evidence="2 9">Belongs to the MCM family.</text>
</comment>
<reference evidence="12 13" key="1">
    <citation type="journal article" date="2018" name="Gigascience">
        <title>Genomes of trombidid mites reveal novel predicted allergens and laterally-transferred genes associated with secondary metabolism.</title>
        <authorList>
            <person name="Dong X."/>
            <person name="Chaisiri K."/>
            <person name="Xia D."/>
            <person name="Armstrong S.D."/>
            <person name="Fang Y."/>
            <person name="Donnelly M.J."/>
            <person name="Kadowaki T."/>
            <person name="McGarry J.W."/>
            <person name="Darby A.C."/>
            <person name="Makepeace B.L."/>
        </authorList>
    </citation>
    <scope>NUCLEOTIDE SEQUENCE [LARGE SCALE GENOMIC DNA]</scope>
    <source>
        <strain evidence="12">UoL-WK</strain>
    </source>
</reference>
<dbReference type="PROSITE" id="PS50051">
    <property type="entry name" value="MCM_2"/>
    <property type="match status" value="1"/>
</dbReference>
<dbReference type="GO" id="GO:0005634">
    <property type="term" value="C:nucleus"/>
    <property type="evidence" value="ECO:0007669"/>
    <property type="project" value="UniProtKB-SubCell"/>
</dbReference>
<dbReference type="Gene3D" id="3.40.50.300">
    <property type="entry name" value="P-loop containing nucleotide triphosphate hydrolases"/>
    <property type="match status" value="1"/>
</dbReference>
<evidence type="ECO:0000256" key="4">
    <source>
        <dbReference type="ARBA" id="ARBA00022840"/>
    </source>
</evidence>
<evidence type="ECO:0000256" key="8">
    <source>
        <dbReference type="ARBA" id="ARBA00042306"/>
    </source>
</evidence>
<dbReference type="InterPro" id="IPR033762">
    <property type="entry name" value="MCM_OB"/>
</dbReference>
<dbReference type="GO" id="GO:0005524">
    <property type="term" value="F:ATP binding"/>
    <property type="evidence" value="ECO:0007669"/>
    <property type="project" value="UniProtKB-KW"/>
</dbReference>
<dbReference type="AlphaFoldDB" id="A0A3S3SFU8"/>
<dbReference type="OrthoDB" id="422555at2759"/>
<dbReference type="GO" id="GO:0017116">
    <property type="term" value="F:single-stranded DNA helicase activity"/>
    <property type="evidence" value="ECO:0007669"/>
    <property type="project" value="TreeGrafter"/>
</dbReference>
<protein>
    <recommendedName>
        <fullName evidence="7">DNA helicase MCM8</fullName>
    </recommendedName>
    <alternativeName>
        <fullName evidence="8">Minichromosome maintenance 8</fullName>
    </alternativeName>
</protein>
<dbReference type="GO" id="GO:0006310">
    <property type="term" value="P:DNA recombination"/>
    <property type="evidence" value="ECO:0007669"/>
    <property type="project" value="UniProtKB-ARBA"/>
</dbReference>
<gene>
    <name evidence="12" type="ORF">B4U79_06110</name>
</gene>
<keyword evidence="4 9" id="KW-0067">ATP-binding</keyword>
<dbReference type="Gene3D" id="2.20.28.10">
    <property type="match status" value="1"/>
</dbReference>
<organism evidence="12 13">
    <name type="scientific">Dinothrombium tinctorium</name>
    <dbReference type="NCBI Taxonomy" id="1965070"/>
    <lineage>
        <taxon>Eukaryota</taxon>
        <taxon>Metazoa</taxon>
        <taxon>Ecdysozoa</taxon>
        <taxon>Arthropoda</taxon>
        <taxon>Chelicerata</taxon>
        <taxon>Arachnida</taxon>
        <taxon>Acari</taxon>
        <taxon>Acariformes</taxon>
        <taxon>Trombidiformes</taxon>
        <taxon>Prostigmata</taxon>
        <taxon>Anystina</taxon>
        <taxon>Parasitengona</taxon>
        <taxon>Trombidioidea</taxon>
        <taxon>Trombidiidae</taxon>
        <taxon>Dinothrombium</taxon>
    </lineage>
</organism>
<evidence type="ECO:0000259" key="11">
    <source>
        <dbReference type="PROSITE" id="PS50051"/>
    </source>
</evidence>
<proteinExistence type="inferred from homology"/>
<dbReference type="SMART" id="SM00382">
    <property type="entry name" value="AAA"/>
    <property type="match status" value="1"/>
</dbReference>
<keyword evidence="13" id="KW-1185">Reference proteome</keyword>
<evidence type="ECO:0000256" key="10">
    <source>
        <dbReference type="SAM" id="MobiDB-lite"/>
    </source>
</evidence>
<evidence type="ECO:0000256" key="7">
    <source>
        <dbReference type="ARBA" id="ARBA00041084"/>
    </source>
</evidence>
<dbReference type="Pfam" id="PF26065">
    <property type="entry name" value="MCM8_N"/>
    <property type="match status" value="1"/>
</dbReference>
<comment type="subcellular location">
    <subcellularLocation>
        <location evidence="1">Nucleus</location>
    </subcellularLocation>
</comment>
<dbReference type="Pfam" id="PF17855">
    <property type="entry name" value="MCM_lid"/>
    <property type="match status" value="1"/>
</dbReference>
<keyword evidence="3 9" id="KW-0547">Nucleotide-binding</keyword>
<dbReference type="PANTHER" id="PTHR11630">
    <property type="entry name" value="DNA REPLICATION LICENSING FACTOR MCM FAMILY MEMBER"/>
    <property type="match status" value="1"/>
</dbReference>
<dbReference type="Pfam" id="PF17207">
    <property type="entry name" value="MCM_OB"/>
    <property type="match status" value="1"/>
</dbReference>
<feature type="region of interest" description="Disordered" evidence="10">
    <location>
        <begin position="15"/>
        <end position="34"/>
    </location>
</feature>
<keyword evidence="12" id="KW-0347">Helicase</keyword>
<dbReference type="EMBL" id="NCKU01000634">
    <property type="protein sequence ID" value="RWS14736.1"/>
    <property type="molecule type" value="Genomic_DNA"/>
</dbReference>
<accession>A0A3S3SFU8</accession>
<dbReference type="STRING" id="1965070.A0A3S3SFU8"/>
<evidence type="ECO:0000313" key="12">
    <source>
        <dbReference type="EMBL" id="RWS14736.1"/>
    </source>
</evidence>
<evidence type="ECO:0000256" key="9">
    <source>
        <dbReference type="RuleBase" id="RU004070"/>
    </source>
</evidence>
<evidence type="ECO:0000256" key="3">
    <source>
        <dbReference type="ARBA" id="ARBA00022741"/>
    </source>
</evidence>
<dbReference type="InterPro" id="IPR058767">
    <property type="entry name" value="MCM8_N"/>
</dbReference>
<comment type="caution">
    <text evidence="12">The sequence shown here is derived from an EMBL/GenBank/DDBJ whole genome shotgun (WGS) entry which is preliminary data.</text>
</comment>
<dbReference type="Proteomes" id="UP000285301">
    <property type="component" value="Unassembled WGS sequence"/>
</dbReference>
<dbReference type="SUPFAM" id="SSF52540">
    <property type="entry name" value="P-loop containing nucleoside triphosphate hydrolases"/>
    <property type="match status" value="1"/>
</dbReference>
<dbReference type="InterPro" id="IPR001208">
    <property type="entry name" value="MCM_dom"/>
</dbReference>
<name>A0A3S3SFU8_9ACAR</name>
<dbReference type="GO" id="GO:0003697">
    <property type="term" value="F:single-stranded DNA binding"/>
    <property type="evidence" value="ECO:0007669"/>
    <property type="project" value="TreeGrafter"/>
</dbReference>
<dbReference type="GO" id="GO:0042555">
    <property type="term" value="C:MCM complex"/>
    <property type="evidence" value="ECO:0007669"/>
    <property type="project" value="TreeGrafter"/>
</dbReference>
<dbReference type="Gene3D" id="2.40.50.140">
    <property type="entry name" value="Nucleic acid-binding proteins"/>
    <property type="match status" value="1"/>
</dbReference>
<dbReference type="InterPro" id="IPR003593">
    <property type="entry name" value="AAA+_ATPase"/>
</dbReference>
<dbReference type="PANTHER" id="PTHR11630:SF47">
    <property type="entry name" value="DNA HELICASE MCM8"/>
    <property type="match status" value="1"/>
</dbReference>
<dbReference type="SMART" id="SM00350">
    <property type="entry name" value="MCM"/>
    <property type="match status" value="1"/>
</dbReference>
<dbReference type="PRINTS" id="PR01657">
    <property type="entry name" value="MCMFAMILY"/>
</dbReference>
<keyword evidence="12" id="KW-0378">Hydrolase</keyword>
<dbReference type="SUPFAM" id="SSF50249">
    <property type="entry name" value="Nucleic acid-binding proteins"/>
    <property type="match status" value="1"/>
</dbReference>